<name>A0A4Y3WNX6_9PSEU</name>
<evidence type="ECO:0000313" key="1">
    <source>
        <dbReference type="EMBL" id="GEC19961.1"/>
    </source>
</evidence>
<dbReference type="EMBL" id="BJNG01000016">
    <property type="protein sequence ID" value="GEC19961.1"/>
    <property type="molecule type" value="Genomic_DNA"/>
</dbReference>
<reference evidence="1 2" key="1">
    <citation type="submission" date="2019-06" db="EMBL/GenBank/DDBJ databases">
        <title>Whole genome shotgun sequence of Pseudonocardia hydrocarbonoxydans NBRC 14498.</title>
        <authorList>
            <person name="Hosoyama A."/>
            <person name="Uohara A."/>
            <person name="Ohji S."/>
            <person name="Ichikawa N."/>
        </authorList>
    </citation>
    <scope>NUCLEOTIDE SEQUENCE [LARGE SCALE GENOMIC DNA]</scope>
    <source>
        <strain evidence="1 2">NBRC 14498</strain>
    </source>
</reference>
<dbReference type="AlphaFoldDB" id="A0A4Y3WNX6"/>
<evidence type="ECO:0000313" key="2">
    <source>
        <dbReference type="Proteomes" id="UP000320338"/>
    </source>
</evidence>
<keyword evidence="2" id="KW-1185">Reference proteome</keyword>
<protein>
    <submittedName>
        <fullName evidence="1">Uncharacterized protein</fullName>
    </submittedName>
</protein>
<comment type="caution">
    <text evidence="1">The sequence shown here is derived from an EMBL/GenBank/DDBJ whole genome shotgun (WGS) entry which is preliminary data.</text>
</comment>
<sequence>MRPPRLSPLKAIRRALGRDELPEGFGAKLEPDERVLAVAVLSGGGHVVVTSWGLWIPAPDGAVRRVGWHLVSRAAWGNGALELVEAVEEPAGAAVLLTDLPVRRLRLAEPGRVPEIVHERVTASIRSRHHRDLPGGGAWFVQRKIPGRDGIVLQVRPDPGTDLAAARQVGADAAAALGLAR</sequence>
<proteinExistence type="predicted"/>
<organism evidence="1 2">
    <name type="scientific">Pseudonocardia hydrocarbonoxydans</name>
    <dbReference type="NCBI Taxonomy" id="76726"/>
    <lineage>
        <taxon>Bacteria</taxon>
        <taxon>Bacillati</taxon>
        <taxon>Actinomycetota</taxon>
        <taxon>Actinomycetes</taxon>
        <taxon>Pseudonocardiales</taxon>
        <taxon>Pseudonocardiaceae</taxon>
        <taxon>Pseudonocardia</taxon>
    </lineage>
</organism>
<dbReference type="Proteomes" id="UP000320338">
    <property type="component" value="Unassembled WGS sequence"/>
</dbReference>
<accession>A0A4Y3WNX6</accession>
<dbReference type="RefSeq" id="WP_174824104.1">
    <property type="nucleotide sequence ID" value="NZ_BAAARZ010000004.1"/>
</dbReference>
<gene>
    <name evidence="1" type="ORF">PHY01_22440</name>
</gene>